<feature type="transmembrane region" description="Helical" evidence="4">
    <location>
        <begin position="277"/>
        <end position="298"/>
    </location>
</feature>
<accession>A0A512J8S1</accession>
<dbReference type="PANTHER" id="PTHR23523">
    <property type="match status" value="1"/>
</dbReference>
<gene>
    <name evidence="6" type="ORF">GCM10007888_44680</name>
    <name evidence="5" type="ORF">MOX02_42870</name>
</gene>
<dbReference type="RefSeq" id="WP_147027773.1">
    <property type="nucleotide sequence ID" value="NZ_BJZU01000096.1"/>
</dbReference>
<evidence type="ECO:0000313" key="7">
    <source>
        <dbReference type="Proteomes" id="UP000321960"/>
    </source>
</evidence>
<name>A0A512J8S1_9HYPH</name>
<evidence type="ECO:0000256" key="2">
    <source>
        <dbReference type="ARBA" id="ARBA00022989"/>
    </source>
</evidence>
<evidence type="ECO:0000313" key="6">
    <source>
        <dbReference type="EMBL" id="GLS66086.1"/>
    </source>
</evidence>
<dbReference type="Proteomes" id="UP001156856">
    <property type="component" value="Unassembled WGS sequence"/>
</dbReference>
<feature type="transmembrane region" description="Helical" evidence="4">
    <location>
        <begin position="79"/>
        <end position="96"/>
    </location>
</feature>
<proteinExistence type="predicted"/>
<dbReference type="SUPFAM" id="SSF103473">
    <property type="entry name" value="MFS general substrate transporter"/>
    <property type="match status" value="1"/>
</dbReference>
<dbReference type="InterPro" id="IPR036259">
    <property type="entry name" value="MFS_trans_sf"/>
</dbReference>
<dbReference type="PANTHER" id="PTHR23523:SF2">
    <property type="entry name" value="2-NITROIMIDAZOLE TRANSPORTER"/>
    <property type="match status" value="1"/>
</dbReference>
<evidence type="ECO:0000313" key="8">
    <source>
        <dbReference type="Proteomes" id="UP001156856"/>
    </source>
</evidence>
<dbReference type="EMBL" id="BSPK01000091">
    <property type="protein sequence ID" value="GLS66086.1"/>
    <property type="molecule type" value="Genomic_DNA"/>
</dbReference>
<dbReference type="AlphaFoldDB" id="A0A512J8S1"/>
<sequence length="395" mass="39164">MSAPPVRPPILLLGVGLLLVAFNLRPALTTVGPLLTEIRAETGLGAAGAAILTTLPVLFLGLGSGVGPAISRRLGPDRGVLLAIAVVALGLGLRALGGLVPLFLGACVSAAGIGLAGGLLPGLVKRDFPGHVGLVTGLYTMTLCLGAAAGAGLTVPLLDALPGGWAAALAAWSVPAAVASLAWAPLALARPHFPAAPGVGSGIAGIGRHRLAWQVTGFMGLQSSLAYITFAWLPSVLRSRGLDAVDAGFIASLMSLGQAPSALLVPTLAARARDQRAHAVGLVALTVIAFLGLLFAPLGVVAPLAVGLGFGLGGMFGLGLTMIVLRARDSISAAALSALAQGVGYSIAALGPLGFGLAHEAGGWNWSALLFCTFALGAALCGLRAGRDRTISASA</sequence>
<dbReference type="Proteomes" id="UP000321960">
    <property type="component" value="Unassembled WGS sequence"/>
</dbReference>
<dbReference type="Pfam" id="PF07690">
    <property type="entry name" value="MFS_1"/>
    <property type="match status" value="1"/>
</dbReference>
<keyword evidence="3 4" id="KW-0472">Membrane</keyword>
<dbReference type="InterPro" id="IPR011701">
    <property type="entry name" value="MFS"/>
</dbReference>
<reference evidence="6" key="4">
    <citation type="submission" date="2023-01" db="EMBL/GenBank/DDBJ databases">
        <title>Draft genome sequence of Methylobacterium oxalidis strain NBRC 107715.</title>
        <authorList>
            <person name="Sun Q."/>
            <person name="Mori K."/>
        </authorList>
    </citation>
    <scope>NUCLEOTIDE SEQUENCE</scope>
    <source>
        <strain evidence="6">NBRC 107715</strain>
    </source>
</reference>
<evidence type="ECO:0000256" key="3">
    <source>
        <dbReference type="ARBA" id="ARBA00023136"/>
    </source>
</evidence>
<keyword evidence="2 4" id="KW-1133">Transmembrane helix</keyword>
<dbReference type="GO" id="GO:0022857">
    <property type="term" value="F:transmembrane transporter activity"/>
    <property type="evidence" value="ECO:0007669"/>
    <property type="project" value="InterPro"/>
</dbReference>
<dbReference type="EMBL" id="BJZU01000096">
    <property type="protein sequence ID" value="GEP06249.1"/>
    <property type="molecule type" value="Genomic_DNA"/>
</dbReference>
<feature type="transmembrane region" description="Helical" evidence="4">
    <location>
        <begin position="211"/>
        <end position="233"/>
    </location>
</feature>
<feature type="transmembrane region" description="Helical" evidence="4">
    <location>
        <begin position="304"/>
        <end position="325"/>
    </location>
</feature>
<reference evidence="6" key="1">
    <citation type="journal article" date="2014" name="Int. J. Syst. Evol. Microbiol.">
        <title>Complete genome of a new Firmicutes species belonging to the dominant human colonic microbiota ('Ruminococcus bicirculans') reveals two chromosomes and a selective capacity to utilize plant glucans.</title>
        <authorList>
            <consortium name="NISC Comparative Sequencing Program"/>
            <person name="Wegmann U."/>
            <person name="Louis P."/>
            <person name="Goesmann A."/>
            <person name="Henrissat B."/>
            <person name="Duncan S.H."/>
            <person name="Flint H.J."/>
        </authorList>
    </citation>
    <scope>NUCLEOTIDE SEQUENCE</scope>
    <source>
        <strain evidence="6">NBRC 107715</strain>
    </source>
</reference>
<evidence type="ECO:0000256" key="1">
    <source>
        <dbReference type="ARBA" id="ARBA00022692"/>
    </source>
</evidence>
<evidence type="ECO:0000313" key="5">
    <source>
        <dbReference type="EMBL" id="GEP06249.1"/>
    </source>
</evidence>
<organism evidence="5 7">
    <name type="scientific">Methylobacterium oxalidis</name>
    <dbReference type="NCBI Taxonomy" id="944322"/>
    <lineage>
        <taxon>Bacteria</taxon>
        <taxon>Pseudomonadati</taxon>
        <taxon>Pseudomonadota</taxon>
        <taxon>Alphaproteobacteria</taxon>
        <taxon>Hyphomicrobiales</taxon>
        <taxon>Methylobacteriaceae</taxon>
        <taxon>Methylobacterium</taxon>
    </lineage>
</organism>
<evidence type="ECO:0000256" key="4">
    <source>
        <dbReference type="SAM" id="Phobius"/>
    </source>
</evidence>
<protein>
    <submittedName>
        <fullName evidence="5">MFS transporter</fullName>
    </submittedName>
</protein>
<feature type="transmembrane region" description="Helical" evidence="4">
    <location>
        <begin position="245"/>
        <end position="265"/>
    </location>
</feature>
<dbReference type="Gene3D" id="1.20.1250.20">
    <property type="entry name" value="MFS general substrate transporter like domains"/>
    <property type="match status" value="2"/>
</dbReference>
<feature type="transmembrane region" description="Helical" evidence="4">
    <location>
        <begin position="136"/>
        <end position="158"/>
    </location>
</feature>
<reference evidence="5 7" key="3">
    <citation type="submission" date="2019-07" db="EMBL/GenBank/DDBJ databases">
        <title>Whole genome shotgun sequence of Methylobacterium oxalidis NBRC 107715.</title>
        <authorList>
            <person name="Hosoyama A."/>
            <person name="Uohara A."/>
            <person name="Ohji S."/>
            <person name="Ichikawa N."/>
        </authorList>
    </citation>
    <scope>NUCLEOTIDE SEQUENCE [LARGE SCALE GENOMIC DNA]</scope>
    <source>
        <strain evidence="5 7">NBRC 107715</strain>
    </source>
</reference>
<feature type="transmembrane region" description="Helical" evidence="4">
    <location>
        <begin position="102"/>
        <end position="124"/>
    </location>
</feature>
<feature type="transmembrane region" description="Helical" evidence="4">
    <location>
        <begin position="164"/>
        <end position="184"/>
    </location>
</feature>
<feature type="transmembrane region" description="Helical" evidence="4">
    <location>
        <begin position="337"/>
        <end position="358"/>
    </location>
</feature>
<reference evidence="8" key="2">
    <citation type="journal article" date="2019" name="Int. J. Syst. Evol. Microbiol.">
        <title>The Global Catalogue of Microorganisms (GCM) 10K type strain sequencing project: providing services to taxonomists for standard genome sequencing and annotation.</title>
        <authorList>
            <consortium name="The Broad Institute Genomics Platform"/>
            <consortium name="The Broad Institute Genome Sequencing Center for Infectious Disease"/>
            <person name="Wu L."/>
            <person name="Ma J."/>
        </authorList>
    </citation>
    <scope>NUCLEOTIDE SEQUENCE [LARGE SCALE GENOMIC DNA]</scope>
    <source>
        <strain evidence="8">NBRC 107715</strain>
    </source>
</reference>
<comment type="caution">
    <text evidence="5">The sequence shown here is derived from an EMBL/GenBank/DDBJ whole genome shotgun (WGS) entry which is preliminary data.</text>
</comment>
<dbReference type="InterPro" id="IPR052524">
    <property type="entry name" value="MFS_Cyanate_Porter"/>
</dbReference>
<keyword evidence="8" id="KW-1185">Reference proteome</keyword>
<keyword evidence="1 4" id="KW-0812">Transmembrane</keyword>
<feature type="transmembrane region" description="Helical" evidence="4">
    <location>
        <begin position="45"/>
        <end position="67"/>
    </location>
</feature>
<dbReference type="OrthoDB" id="5317164at2"/>
<feature type="transmembrane region" description="Helical" evidence="4">
    <location>
        <begin position="364"/>
        <end position="383"/>
    </location>
</feature>